<proteinExistence type="predicted"/>
<evidence type="ECO:0000313" key="1">
    <source>
        <dbReference type="EMBL" id="CAF4270648.1"/>
    </source>
</evidence>
<gene>
    <name evidence="1" type="ORF">JBS370_LOCUS39419</name>
</gene>
<feature type="non-terminal residue" evidence="1">
    <location>
        <position position="1"/>
    </location>
</feature>
<reference evidence="1" key="1">
    <citation type="submission" date="2021-02" db="EMBL/GenBank/DDBJ databases">
        <authorList>
            <person name="Nowell W R."/>
        </authorList>
    </citation>
    <scope>NUCLEOTIDE SEQUENCE</scope>
</reference>
<accession>A0A820G256</accession>
<evidence type="ECO:0000313" key="2">
    <source>
        <dbReference type="Proteomes" id="UP000663836"/>
    </source>
</evidence>
<name>A0A820G256_9BILA</name>
<dbReference type="AlphaFoldDB" id="A0A820G256"/>
<sequence>LLCYYTMGQRDKTRQAFNNLLKIPFSNSENDYSISEDKQAILVFEAIRDDRLRQLERKR</sequence>
<feature type="non-terminal residue" evidence="1">
    <location>
        <position position="59"/>
    </location>
</feature>
<dbReference type="EMBL" id="CAJOBD010027137">
    <property type="protein sequence ID" value="CAF4270648.1"/>
    <property type="molecule type" value="Genomic_DNA"/>
</dbReference>
<organism evidence="1 2">
    <name type="scientific">Rotaria sordida</name>
    <dbReference type="NCBI Taxonomy" id="392033"/>
    <lineage>
        <taxon>Eukaryota</taxon>
        <taxon>Metazoa</taxon>
        <taxon>Spiralia</taxon>
        <taxon>Gnathifera</taxon>
        <taxon>Rotifera</taxon>
        <taxon>Eurotatoria</taxon>
        <taxon>Bdelloidea</taxon>
        <taxon>Philodinida</taxon>
        <taxon>Philodinidae</taxon>
        <taxon>Rotaria</taxon>
    </lineage>
</organism>
<comment type="caution">
    <text evidence="1">The sequence shown here is derived from an EMBL/GenBank/DDBJ whole genome shotgun (WGS) entry which is preliminary data.</text>
</comment>
<dbReference type="Proteomes" id="UP000663836">
    <property type="component" value="Unassembled WGS sequence"/>
</dbReference>
<protein>
    <submittedName>
        <fullName evidence="1">Uncharacterized protein</fullName>
    </submittedName>
</protein>